<keyword evidence="2" id="KW-0436">Ligase</keyword>
<protein>
    <recommendedName>
        <fullName evidence="1">arginine--tRNA ligase</fullName>
        <ecNumber evidence="1">6.1.1.19</ecNumber>
    </recommendedName>
</protein>
<dbReference type="RefSeq" id="WP_136016383.1">
    <property type="nucleotide sequence ID" value="NZ_SRZK01000123.1"/>
</dbReference>
<evidence type="ECO:0000256" key="1">
    <source>
        <dbReference type="ARBA" id="ARBA00012837"/>
    </source>
</evidence>
<dbReference type="InterPro" id="IPR008909">
    <property type="entry name" value="DALR_anticod-bd"/>
</dbReference>
<feature type="domain" description="DALR anticodon binding" evidence="7">
    <location>
        <begin position="264"/>
        <end position="450"/>
    </location>
</feature>
<dbReference type="EMBL" id="SRZK01000123">
    <property type="protein sequence ID" value="TGZ09545.1"/>
    <property type="molecule type" value="Genomic_DNA"/>
</dbReference>
<organism evidence="9 10">
    <name type="scientific">Streptomyces rhizosphaericola</name>
    <dbReference type="NCBI Taxonomy" id="2564098"/>
    <lineage>
        <taxon>Bacteria</taxon>
        <taxon>Bacillati</taxon>
        <taxon>Actinomycetota</taxon>
        <taxon>Actinomycetes</taxon>
        <taxon>Kitasatosporales</taxon>
        <taxon>Streptomycetaceae</taxon>
        <taxon>Streptomyces</taxon>
    </lineage>
</organism>
<evidence type="ECO:0000256" key="5">
    <source>
        <dbReference type="ARBA" id="ARBA00049339"/>
    </source>
</evidence>
<sequence>MTPADLSRTVLHAVRRAVDEDVLRAPVPARVRVERTRPGGSGDYACAVALQLAGEAGLPALEVARILRERVAAEPGIGRVEVTGPGFLSFTLDAPADRDRAVLDAVRERGLAYGHGDALRGEALQLHHAREVRAIVTADAVRRLLTAQGARVRVGCEEAGVVEEEEWGRLGAGPDGYRPDADGPGADVPDVYGPGAHGPDADGAGAPERIVIRPVPAGATGAELLARLGRDAARWGLLRPAAHDRAPLGPDLLVQGEANPLFRVRYAYARTRALTRNAAALGFAAAPEGAPPAGLSACRNPDPCVGPAAAGLEPAAHGSPEPAPYAEPTTPYAEPAPYAGPTVPYSEPAPYPQPATAYAEPPARPLLDLLADHPGVLLAAARHRAPDRVARQLEAVAHAFFDFHDACPPLPLGDEKPSAAHRSRLALAEAAGTVLAGGLSLLGISAPAHL</sequence>
<dbReference type="SMART" id="SM00836">
    <property type="entry name" value="DALR_1"/>
    <property type="match status" value="1"/>
</dbReference>
<dbReference type="NCBIfam" id="NF045898">
    <property type="entry name" value="ArgS_rel_codon"/>
    <property type="match status" value="1"/>
</dbReference>
<reference evidence="9 10" key="1">
    <citation type="submission" date="2019-04" db="EMBL/GenBank/DDBJ databases">
        <title>Streptomyces rhizosphaericola sp. nov., an actinobacterium isolated from the wheat rhizosphere.</title>
        <authorList>
            <person name="Vargas Hoyos H.A."/>
            <person name="Santos S.N."/>
            <person name="Genuario D.B."/>
            <person name="Melo I.S."/>
            <person name="Da Silva L.J."/>
            <person name="Da Silva F.S.P."/>
            <person name="Zucchi T.D."/>
        </authorList>
    </citation>
    <scope>NUCLEOTIDE SEQUENCE [LARGE SCALE GENOMIC DNA]</scope>
    <source>
        <strain evidence="9 10">1AS2c</strain>
    </source>
</reference>
<keyword evidence="3" id="KW-0547">Nucleotide-binding</keyword>
<gene>
    <name evidence="9" type="ORF">E5Z02_14675</name>
</gene>
<evidence type="ECO:0000256" key="4">
    <source>
        <dbReference type="ARBA" id="ARBA00022840"/>
    </source>
</evidence>
<accession>A0ABY2PES7</accession>
<dbReference type="SMART" id="SM01016">
    <property type="entry name" value="Arg_tRNA_synt_N"/>
    <property type="match status" value="1"/>
</dbReference>
<evidence type="ECO:0000313" key="9">
    <source>
        <dbReference type="EMBL" id="TGZ09545.1"/>
    </source>
</evidence>
<dbReference type="InterPro" id="IPR005148">
    <property type="entry name" value="Arg-tRNA-synth_N"/>
</dbReference>
<proteinExistence type="predicted"/>
<evidence type="ECO:0000313" key="10">
    <source>
        <dbReference type="Proteomes" id="UP000306274"/>
    </source>
</evidence>
<feature type="compositionally biased region" description="Low complexity" evidence="6">
    <location>
        <begin position="324"/>
        <end position="342"/>
    </location>
</feature>
<evidence type="ECO:0000259" key="7">
    <source>
        <dbReference type="SMART" id="SM00836"/>
    </source>
</evidence>
<evidence type="ECO:0000259" key="8">
    <source>
        <dbReference type="SMART" id="SM01016"/>
    </source>
</evidence>
<dbReference type="Proteomes" id="UP000306274">
    <property type="component" value="Unassembled WGS sequence"/>
</dbReference>
<feature type="region of interest" description="Disordered" evidence="6">
    <location>
        <begin position="309"/>
        <end position="352"/>
    </location>
</feature>
<dbReference type="SUPFAM" id="SSF55190">
    <property type="entry name" value="Arginyl-tRNA synthetase (ArgRS), N-terminal 'additional' domain"/>
    <property type="match status" value="1"/>
</dbReference>
<dbReference type="PANTHER" id="PTHR11956">
    <property type="entry name" value="ARGINYL-TRNA SYNTHETASE"/>
    <property type="match status" value="1"/>
</dbReference>
<dbReference type="EC" id="6.1.1.19" evidence="1"/>
<evidence type="ECO:0000256" key="2">
    <source>
        <dbReference type="ARBA" id="ARBA00022598"/>
    </source>
</evidence>
<evidence type="ECO:0000256" key="6">
    <source>
        <dbReference type="SAM" id="MobiDB-lite"/>
    </source>
</evidence>
<dbReference type="InterPro" id="IPR036695">
    <property type="entry name" value="Arg-tRNA-synth_N_sf"/>
</dbReference>
<dbReference type="InterPro" id="IPR009080">
    <property type="entry name" value="tRNAsynth_Ia_anticodon-bd"/>
</dbReference>
<dbReference type="Pfam" id="PF03485">
    <property type="entry name" value="Arg_tRNA_synt_N"/>
    <property type="match status" value="1"/>
</dbReference>
<name>A0ABY2PES7_9ACTN</name>
<dbReference type="PANTHER" id="PTHR11956:SF5">
    <property type="entry name" value="ARGININE--TRNA LIGASE, CYTOPLASMIC"/>
    <property type="match status" value="1"/>
</dbReference>
<comment type="catalytic activity">
    <reaction evidence="5">
        <text>tRNA(Arg) + L-arginine + ATP = L-arginyl-tRNA(Arg) + AMP + diphosphate</text>
        <dbReference type="Rhea" id="RHEA:20301"/>
        <dbReference type="Rhea" id="RHEA-COMP:9658"/>
        <dbReference type="Rhea" id="RHEA-COMP:9673"/>
        <dbReference type="ChEBI" id="CHEBI:30616"/>
        <dbReference type="ChEBI" id="CHEBI:32682"/>
        <dbReference type="ChEBI" id="CHEBI:33019"/>
        <dbReference type="ChEBI" id="CHEBI:78442"/>
        <dbReference type="ChEBI" id="CHEBI:78513"/>
        <dbReference type="ChEBI" id="CHEBI:456215"/>
        <dbReference type="EC" id="6.1.1.19"/>
    </reaction>
</comment>
<feature type="compositionally biased region" description="Low complexity" evidence="6">
    <location>
        <begin position="182"/>
        <end position="205"/>
    </location>
</feature>
<dbReference type="Gene3D" id="1.10.730.10">
    <property type="entry name" value="Isoleucyl-tRNA Synthetase, Domain 1"/>
    <property type="match status" value="1"/>
</dbReference>
<evidence type="ECO:0000256" key="3">
    <source>
        <dbReference type="ARBA" id="ARBA00022741"/>
    </source>
</evidence>
<keyword evidence="4" id="KW-0067">ATP-binding</keyword>
<comment type="caution">
    <text evidence="9">The sequence shown here is derived from an EMBL/GenBank/DDBJ whole genome shotgun (WGS) entry which is preliminary data.</text>
</comment>
<feature type="domain" description="Arginyl tRNA synthetase N-terminal" evidence="8">
    <location>
        <begin position="4"/>
        <end position="92"/>
    </location>
</feature>
<dbReference type="Pfam" id="PF05746">
    <property type="entry name" value="DALR_1"/>
    <property type="match status" value="1"/>
</dbReference>
<feature type="region of interest" description="Disordered" evidence="6">
    <location>
        <begin position="170"/>
        <end position="205"/>
    </location>
</feature>
<keyword evidence="10" id="KW-1185">Reference proteome</keyword>
<dbReference type="Gene3D" id="3.30.1360.70">
    <property type="entry name" value="Arginyl tRNA synthetase N-terminal domain"/>
    <property type="match status" value="1"/>
</dbReference>
<dbReference type="SUPFAM" id="SSF47323">
    <property type="entry name" value="Anticodon-binding domain of a subclass of class I aminoacyl-tRNA synthetases"/>
    <property type="match status" value="1"/>
</dbReference>
<dbReference type="InterPro" id="IPR001278">
    <property type="entry name" value="Arg-tRNA-ligase"/>
</dbReference>